<name>A0AAV5VHR4_9BILA</name>
<dbReference type="Proteomes" id="UP001432322">
    <property type="component" value="Unassembled WGS sequence"/>
</dbReference>
<feature type="non-terminal residue" evidence="2">
    <location>
        <position position="1"/>
    </location>
</feature>
<proteinExistence type="predicted"/>
<organism evidence="2 4">
    <name type="scientific">Pristionchus fissidentatus</name>
    <dbReference type="NCBI Taxonomy" id="1538716"/>
    <lineage>
        <taxon>Eukaryota</taxon>
        <taxon>Metazoa</taxon>
        <taxon>Ecdysozoa</taxon>
        <taxon>Nematoda</taxon>
        <taxon>Chromadorea</taxon>
        <taxon>Rhabditida</taxon>
        <taxon>Rhabditina</taxon>
        <taxon>Diplogasteromorpha</taxon>
        <taxon>Diplogasteroidea</taxon>
        <taxon>Neodiplogasteridae</taxon>
        <taxon>Pristionchus</taxon>
    </lineage>
</organism>
<keyword evidence="4" id="KW-1185">Reference proteome</keyword>
<dbReference type="EMBL" id="BTSY01000004">
    <property type="protein sequence ID" value="GMT24180.1"/>
    <property type="molecule type" value="Genomic_DNA"/>
</dbReference>
<evidence type="ECO:0000313" key="3">
    <source>
        <dbReference type="EMBL" id="GMT24180.1"/>
    </source>
</evidence>
<comment type="caution">
    <text evidence="2">The sequence shown here is derived from an EMBL/GenBank/DDBJ whole genome shotgun (WGS) entry which is preliminary data.</text>
</comment>
<sequence length="77" mass="8133">LVGGDVPKSERGESSGGFLQPIDLEDGVPDISLRDALGHVDDELDVLLGRTVDRAPRCDGNRRPPARVPHIGPLAGL</sequence>
<evidence type="ECO:0000313" key="4">
    <source>
        <dbReference type="Proteomes" id="UP001432322"/>
    </source>
</evidence>
<dbReference type="AlphaFoldDB" id="A0AAV5VHR4"/>
<accession>A0AAV5VHR4</accession>
<feature type="region of interest" description="Disordered" evidence="1">
    <location>
        <begin position="54"/>
        <end position="77"/>
    </location>
</feature>
<feature type="non-terminal residue" evidence="2">
    <location>
        <position position="77"/>
    </location>
</feature>
<gene>
    <name evidence="3" type="ORF">PFISCL1PPCAC_15477</name>
    <name evidence="2" type="ORF">PFISCL1PPCAC_9035</name>
</gene>
<evidence type="ECO:0000313" key="2">
    <source>
        <dbReference type="EMBL" id="GMT17738.1"/>
    </source>
</evidence>
<dbReference type="EMBL" id="BTSY01000003">
    <property type="protein sequence ID" value="GMT17738.1"/>
    <property type="molecule type" value="Genomic_DNA"/>
</dbReference>
<reference evidence="2" key="1">
    <citation type="submission" date="2023-10" db="EMBL/GenBank/DDBJ databases">
        <title>Genome assembly of Pristionchus species.</title>
        <authorList>
            <person name="Yoshida K."/>
            <person name="Sommer R.J."/>
        </authorList>
    </citation>
    <scope>NUCLEOTIDE SEQUENCE</scope>
    <source>
        <strain evidence="2">RS5133</strain>
    </source>
</reference>
<feature type="region of interest" description="Disordered" evidence="1">
    <location>
        <begin position="1"/>
        <end position="24"/>
    </location>
</feature>
<evidence type="ECO:0000256" key="1">
    <source>
        <dbReference type="SAM" id="MobiDB-lite"/>
    </source>
</evidence>
<protein>
    <submittedName>
        <fullName evidence="2">Uncharacterized protein</fullName>
    </submittedName>
</protein>